<dbReference type="EMBL" id="CM007647">
    <property type="protein sequence ID" value="ONM03213.1"/>
    <property type="molecule type" value="Genomic_DNA"/>
</dbReference>
<protein>
    <submittedName>
        <fullName evidence="2">Uncharacterized protein</fullName>
    </submittedName>
</protein>
<organism evidence="2">
    <name type="scientific">Zea mays</name>
    <name type="common">Maize</name>
    <dbReference type="NCBI Taxonomy" id="4577"/>
    <lineage>
        <taxon>Eukaryota</taxon>
        <taxon>Viridiplantae</taxon>
        <taxon>Streptophyta</taxon>
        <taxon>Embryophyta</taxon>
        <taxon>Tracheophyta</taxon>
        <taxon>Spermatophyta</taxon>
        <taxon>Magnoliopsida</taxon>
        <taxon>Liliopsida</taxon>
        <taxon>Poales</taxon>
        <taxon>Poaceae</taxon>
        <taxon>PACMAD clade</taxon>
        <taxon>Panicoideae</taxon>
        <taxon>Andropogonodae</taxon>
        <taxon>Andropogoneae</taxon>
        <taxon>Tripsacinae</taxon>
        <taxon>Zea</taxon>
    </lineage>
</organism>
<reference evidence="2" key="1">
    <citation type="submission" date="2015-12" db="EMBL/GenBank/DDBJ databases">
        <title>Update maize B73 reference genome by single molecule sequencing technologies.</title>
        <authorList>
            <consortium name="Maize Genome Sequencing Project"/>
            <person name="Ware D."/>
        </authorList>
    </citation>
    <scope>NUCLEOTIDE SEQUENCE [LARGE SCALE GENOMIC DNA]</scope>
    <source>
        <tissue evidence="2">Seedling</tissue>
    </source>
</reference>
<dbReference type="InParanoid" id="A0A1D6KJV8"/>
<evidence type="ECO:0000256" key="1">
    <source>
        <dbReference type="SAM" id="MobiDB-lite"/>
    </source>
</evidence>
<sequence>MNRSILPTASASAPPMASLESSRDTQGWNACSRCVANDSSVRSQPRSTDTTTLVTSRFTRRSTAAIAATWADPTGRWTATASPLVMATSSAGSRASTLYVANWRNMPSSRAKPDRFSWMRFSSSRWCDAGDTNAVPLSVAAGQHYASSCISDAHCSPVPMSRSSTWMRPAAPSSSSTACR</sequence>
<evidence type="ECO:0000313" key="2">
    <source>
        <dbReference type="EMBL" id="ONM03213.1"/>
    </source>
</evidence>
<dbReference type="AlphaFoldDB" id="A0A1D6KJV8"/>
<name>A0A1D6KJV8_MAIZE</name>
<feature type="region of interest" description="Disordered" evidence="1">
    <location>
        <begin position="1"/>
        <end position="24"/>
    </location>
</feature>
<accession>A0A1D6KJV8</accession>
<gene>
    <name evidence="2" type="ORF">ZEAMMB73_Zm00001d031616</name>
</gene>
<proteinExistence type="predicted"/>
<feature type="compositionally biased region" description="Low complexity" evidence="1">
    <location>
        <begin position="7"/>
        <end position="20"/>
    </location>
</feature>